<sequence>MLQNLGKTEKYGYWLFAIPALFFLLSPAKFPADDGFFYPQIAHNFVNGLGFKFNDIYSTNGFHPLWMVVCIIADFMTVLPKQEMIYVLWLIQVVLFFLSIKYLQPLFKDRGIGKIAGVGFLGLVFFSLGTLYLTEAHLNLFCIALLLNLLIKGKTVNGWLLGLATSMVFLSRLDNVFILVFLGLYCLSGDTRPRTGDLIKAAGVSIVLVGGYLLYNKFEFGNMVPISGRIKSSFPYAEGSVFGNLWGTIFLASNLIYAVLLSFTKVDFRKLKLYFVTGAIVQLLYNMYFQSQIGQWYFVMQMLAVAFMLNDMVNVFLLKSGIKQSKVAVGVLLVGCTIFLSSISYVKANTNISLGYNAAGDNEKIKESKKDKVQEIAEDLKKNLPAGSRVFTYDMPGKLAFYSDLQMIPADGLVADKSFFEKMASMPFEKFLAENTIDYVVLPSGFQKKGTITFIGIETVNKSGTVSYIARSSLLKRNVSKIGLSDFDLVKTYPNPLKVWQPDYDNVILLKLKKEKQ</sequence>
<feature type="transmembrane region" description="Helical" evidence="1">
    <location>
        <begin position="273"/>
        <end position="290"/>
    </location>
</feature>
<dbReference type="Proteomes" id="UP000236594">
    <property type="component" value="Unassembled WGS sequence"/>
</dbReference>
<reference evidence="2 3" key="1">
    <citation type="submission" date="2018-04" db="EMBL/GenBank/DDBJ databases">
        <title>Draft Genome Sequence of Phosphate-Solubilizing Chryseobacterium sp. ISE14 that is a Biocontrol and Plant Growth-Promoting Rhizobacterium Isolated from Cucumber.</title>
        <authorList>
            <person name="Jeong J.-J."/>
            <person name="Sang M.K."/>
            <person name="Choi I.-G."/>
            <person name="Kim K.D."/>
        </authorList>
    </citation>
    <scope>NUCLEOTIDE SEQUENCE [LARGE SCALE GENOMIC DNA]</scope>
    <source>
        <strain evidence="2 3">ISE14</strain>
    </source>
</reference>
<feature type="transmembrane region" description="Helical" evidence="1">
    <location>
        <begin position="84"/>
        <end position="103"/>
    </location>
</feature>
<feature type="transmembrane region" description="Helical" evidence="1">
    <location>
        <begin position="327"/>
        <end position="346"/>
    </location>
</feature>
<protein>
    <recommendedName>
        <fullName evidence="4">DUF2079 domain-containing protein</fullName>
    </recommendedName>
</protein>
<proteinExistence type="predicted"/>
<feature type="transmembrane region" description="Helical" evidence="1">
    <location>
        <begin position="12"/>
        <end position="30"/>
    </location>
</feature>
<dbReference type="OrthoDB" id="1226162at2"/>
<keyword evidence="1" id="KW-0812">Transmembrane</keyword>
<dbReference type="EMBL" id="PPED02000002">
    <property type="protein sequence ID" value="PWN69985.1"/>
    <property type="molecule type" value="Genomic_DNA"/>
</dbReference>
<feature type="transmembrane region" description="Helical" evidence="1">
    <location>
        <begin position="159"/>
        <end position="186"/>
    </location>
</feature>
<keyword evidence="1" id="KW-0472">Membrane</keyword>
<evidence type="ECO:0000313" key="2">
    <source>
        <dbReference type="EMBL" id="PWN69985.1"/>
    </source>
</evidence>
<comment type="caution">
    <text evidence="2">The sequence shown here is derived from an EMBL/GenBank/DDBJ whole genome shotgun (WGS) entry which is preliminary data.</text>
</comment>
<gene>
    <name evidence="2" type="ORF">C1631_008255</name>
</gene>
<dbReference type="RefSeq" id="WP_109711626.1">
    <property type="nucleotide sequence ID" value="NZ_PPED02000002.1"/>
</dbReference>
<evidence type="ECO:0000313" key="3">
    <source>
        <dbReference type="Proteomes" id="UP000236594"/>
    </source>
</evidence>
<feature type="transmembrane region" description="Helical" evidence="1">
    <location>
        <begin position="241"/>
        <end position="261"/>
    </location>
</feature>
<keyword evidence="1" id="KW-1133">Transmembrane helix</keyword>
<feature type="transmembrane region" description="Helical" evidence="1">
    <location>
        <begin position="115"/>
        <end position="147"/>
    </location>
</feature>
<dbReference type="AlphaFoldDB" id="A0A316X892"/>
<feature type="transmembrane region" description="Helical" evidence="1">
    <location>
        <begin position="198"/>
        <end position="215"/>
    </location>
</feature>
<evidence type="ECO:0000256" key="1">
    <source>
        <dbReference type="SAM" id="Phobius"/>
    </source>
</evidence>
<accession>A0A316X892</accession>
<feature type="transmembrane region" description="Helical" evidence="1">
    <location>
        <begin position="296"/>
        <end position="318"/>
    </location>
</feature>
<keyword evidence="3" id="KW-1185">Reference proteome</keyword>
<evidence type="ECO:0008006" key="4">
    <source>
        <dbReference type="Google" id="ProtNLM"/>
    </source>
</evidence>
<organism evidence="2 3">
    <name type="scientific">Chryseobacterium phosphatilyticum</name>
    <dbReference type="NCBI Taxonomy" id="475075"/>
    <lineage>
        <taxon>Bacteria</taxon>
        <taxon>Pseudomonadati</taxon>
        <taxon>Bacteroidota</taxon>
        <taxon>Flavobacteriia</taxon>
        <taxon>Flavobacteriales</taxon>
        <taxon>Weeksellaceae</taxon>
        <taxon>Chryseobacterium group</taxon>
        <taxon>Chryseobacterium</taxon>
    </lineage>
</organism>
<name>A0A316X892_9FLAO</name>